<organism evidence="4 5">
    <name type="scientific">Meloidogyne enterolobii</name>
    <name type="common">Root-knot nematode worm</name>
    <name type="synonym">Meloidogyne mayaguensis</name>
    <dbReference type="NCBI Taxonomy" id="390850"/>
    <lineage>
        <taxon>Eukaryota</taxon>
        <taxon>Metazoa</taxon>
        <taxon>Ecdysozoa</taxon>
        <taxon>Nematoda</taxon>
        <taxon>Chromadorea</taxon>
        <taxon>Rhabditida</taxon>
        <taxon>Tylenchina</taxon>
        <taxon>Tylenchomorpha</taxon>
        <taxon>Tylenchoidea</taxon>
        <taxon>Meloidogynidae</taxon>
        <taxon>Meloidogyninae</taxon>
        <taxon>Meloidogyne</taxon>
    </lineage>
</organism>
<dbReference type="EMBL" id="CAJEWN010000232">
    <property type="protein sequence ID" value="CAD2174294.1"/>
    <property type="molecule type" value="Genomic_DNA"/>
</dbReference>
<dbReference type="Pfam" id="PF08385">
    <property type="entry name" value="DHC_N1"/>
    <property type="match status" value="1"/>
</dbReference>
<dbReference type="InterPro" id="IPR013594">
    <property type="entry name" value="Dynein_heavy_tail"/>
</dbReference>
<dbReference type="PANTHER" id="PTHR46532">
    <property type="entry name" value="MALE FERTILITY FACTOR KL5"/>
    <property type="match status" value="1"/>
</dbReference>
<evidence type="ECO:0000256" key="2">
    <source>
        <dbReference type="SAM" id="MobiDB-lite"/>
    </source>
</evidence>
<evidence type="ECO:0000256" key="1">
    <source>
        <dbReference type="ARBA" id="ARBA00008887"/>
    </source>
</evidence>
<evidence type="ECO:0000259" key="3">
    <source>
        <dbReference type="Pfam" id="PF08385"/>
    </source>
</evidence>
<proteinExistence type="inferred from homology"/>
<dbReference type="Proteomes" id="UP000580250">
    <property type="component" value="Unassembled WGS sequence"/>
</dbReference>
<name>A0A6V7VIT5_MELEN</name>
<dbReference type="GO" id="GO:0005858">
    <property type="term" value="C:axonemal dynein complex"/>
    <property type="evidence" value="ECO:0007669"/>
    <property type="project" value="TreeGrafter"/>
</dbReference>
<dbReference type="GO" id="GO:0045505">
    <property type="term" value="F:dynein intermediate chain binding"/>
    <property type="evidence" value="ECO:0007669"/>
    <property type="project" value="InterPro"/>
</dbReference>
<comment type="caution">
    <text evidence="4">The sequence shown here is derived from an EMBL/GenBank/DDBJ whole genome shotgun (WGS) entry which is preliminary data.</text>
</comment>
<protein>
    <recommendedName>
        <fullName evidence="3">Dynein heavy chain tail domain-containing protein</fullName>
    </recommendedName>
</protein>
<evidence type="ECO:0000313" key="4">
    <source>
        <dbReference type="EMBL" id="CAD2174294.1"/>
    </source>
</evidence>
<comment type="similarity">
    <text evidence="1">Belongs to the dynein heavy chain family.</text>
</comment>
<feature type="domain" description="Dynein heavy chain tail" evidence="3">
    <location>
        <begin position="125"/>
        <end position="278"/>
    </location>
</feature>
<dbReference type="GO" id="GO:0051959">
    <property type="term" value="F:dynein light intermediate chain binding"/>
    <property type="evidence" value="ECO:0007669"/>
    <property type="project" value="InterPro"/>
</dbReference>
<sequence>MTTADQLAEDLEPNTSARDHDESAEFQEPNEFIENLQKDLTKWMQGFRHFKRLFDRDQSKLTPIEKSLNELQVALRHLEQNIEIPELCLQINPHIQQIVDAAKSQNRKPKPEDLGTLGQDPEFLASLSNGVVEWIKAIQKVTNMDRDPSSGTALQEATFWINLEKALNKITTLHDSIEVITTLDVLKAGKRFHVTTSFESDTGLKEKLTTAIDYNVLMKDLPLSELLGASDLDSLRQAVLNIFNVFKKLRNTKYPVKRAMQFFNTISADLCEQMIQVVLCCCCLLIF</sequence>
<dbReference type="OrthoDB" id="14187at2759"/>
<feature type="region of interest" description="Disordered" evidence="2">
    <location>
        <begin position="1"/>
        <end position="29"/>
    </location>
</feature>
<reference evidence="4 5" key="1">
    <citation type="submission" date="2020-08" db="EMBL/GenBank/DDBJ databases">
        <authorList>
            <person name="Koutsovoulos G."/>
            <person name="Danchin GJ E."/>
        </authorList>
    </citation>
    <scope>NUCLEOTIDE SEQUENCE [LARGE SCALE GENOMIC DNA]</scope>
</reference>
<evidence type="ECO:0000313" key="5">
    <source>
        <dbReference type="Proteomes" id="UP000580250"/>
    </source>
</evidence>
<accession>A0A6V7VIT5</accession>
<dbReference type="AlphaFoldDB" id="A0A6V7VIT5"/>
<dbReference type="GO" id="GO:0007018">
    <property type="term" value="P:microtubule-based movement"/>
    <property type="evidence" value="ECO:0007669"/>
    <property type="project" value="InterPro"/>
</dbReference>
<dbReference type="InterPro" id="IPR026983">
    <property type="entry name" value="DHC"/>
</dbReference>
<dbReference type="PANTHER" id="PTHR46532:SF4">
    <property type="entry name" value="AAA+ ATPASE DOMAIN-CONTAINING PROTEIN"/>
    <property type="match status" value="1"/>
</dbReference>
<gene>
    <name evidence="4" type="ORF">MENT_LOCUS25944</name>
</gene>